<dbReference type="EMBL" id="OY726394">
    <property type="protein sequence ID" value="CAJ1493860.1"/>
    <property type="molecule type" value="Genomic_DNA"/>
</dbReference>
<dbReference type="RefSeq" id="WP_308475430.1">
    <property type="nucleotide sequence ID" value="NZ_OY726394.1"/>
</dbReference>
<organism evidence="2 3">
    <name type="scientific">[Mycobacterium] kokjensenii</name>
    <dbReference type="NCBI Taxonomy" id="3064287"/>
    <lineage>
        <taxon>Bacteria</taxon>
        <taxon>Bacillati</taxon>
        <taxon>Actinomycetota</taxon>
        <taxon>Actinomycetes</taxon>
        <taxon>Mycobacteriales</taxon>
        <taxon>Mycobacteriaceae</taxon>
        <taxon>Mycolicibacter</taxon>
    </lineage>
</organism>
<protein>
    <recommendedName>
        <fullName evidence="1">DUF6745 domain-containing protein</fullName>
    </recommendedName>
</protein>
<evidence type="ECO:0000313" key="2">
    <source>
        <dbReference type="EMBL" id="CAJ1493860.1"/>
    </source>
</evidence>
<sequence length="435" mass="47972">MLGRLWDAIFGEPEPIPDRPPLLKLTIEQGARLTPFTEQWIETARSTMPLTDDEWRTWEAGMQAGYAAAGRRWPGVVVRVGSPVVGALAASVAVQVLGQLRRDGVVYAAAIDARIRELTEHGVDAELRPAVTAAATEAVRGALAQSAATSSPPTDCPDWVQFPRSDLVAAMCDVGARSIYHKAFKRVWLPVQYAVDFPIFNPLTTAIGDAVPDGWSYEQSYRMHCESAFAAFVRDEAKVPLDEALLRYSEARQNMLLTPLWWTAHYFVMVCDRPTELHLDEYDGAGRLHNASGPAVRWADGRGLYFWHGTPVPAELIGADWDVARILAEPNLELRRSAIERLGWDRFVADAGFRLVHEAPDPANAGQRLRLYDVPRDAVGTRLRVLVCSNATRERDGTRRSFGILVPTDCRTALAAAAWTFDVPVAAYAGLARAT</sequence>
<gene>
    <name evidence="2" type="ORF">MU0083_000530</name>
</gene>
<feature type="domain" description="DUF6745" evidence="1">
    <location>
        <begin position="259"/>
        <end position="430"/>
    </location>
</feature>
<dbReference type="Pfam" id="PF20530">
    <property type="entry name" value="DUF6745"/>
    <property type="match status" value="1"/>
</dbReference>
<evidence type="ECO:0000313" key="3">
    <source>
        <dbReference type="Proteomes" id="UP001190336"/>
    </source>
</evidence>
<name>A0ABN9MS66_9MYCO</name>
<dbReference type="Proteomes" id="UP001190336">
    <property type="component" value="Chromosome"/>
</dbReference>
<proteinExistence type="predicted"/>
<evidence type="ECO:0000259" key="1">
    <source>
        <dbReference type="Pfam" id="PF20530"/>
    </source>
</evidence>
<accession>A0ABN9MS66</accession>
<dbReference type="InterPro" id="IPR046633">
    <property type="entry name" value="DUF6745"/>
</dbReference>
<keyword evidence="3" id="KW-1185">Reference proteome</keyword>
<reference evidence="2 3" key="1">
    <citation type="submission" date="2023-08" db="EMBL/GenBank/DDBJ databases">
        <authorList>
            <person name="Folkvardsen B D."/>
            <person name="Norman A."/>
        </authorList>
    </citation>
    <scope>NUCLEOTIDE SEQUENCE [LARGE SCALE GENOMIC DNA]</scope>
    <source>
        <strain evidence="2 3">Mu0083</strain>
    </source>
</reference>